<evidence type="ECO:0000256" key="3">
    <source>
        <dbReference type="ARBA" id="ARBA00023002"/>
    </source>
</evidence>
<keyword evidence="2" id="KW-0223">Dioxygenase</keyword>
<dbReference type="InterPro" id="IPR050770">
    <property type="entry name" value="Intradiol_RC_Dioxygenase"/>
</dbReference>
<dbReference type="Gene3D" id="2.60.130.10">
    <property type="entry name" value="Aromatic compound dioxygenase"/>
    <property type="match status" value="1"/>
</dbReference>
<feature type="domain" description="Intradiol ring-cleavage dioxygenases" evidence="4">
    <location>
        <begin position="29"/>
        <end position="90"/>
    </location>
</feature>
<evidence type="ECO:0000256" key="1">
    <source>
        <dbReference type="ARBA" id="ARBA00007825"/>
    </source>
</evidence>
<organism evidence="5">
    <name type="scientific">marine metagenome</name>
    <dbReference type="NCBI Taxonomy" id="408172"/>
    <lineage>
        <taxon>unclassified sequences</taxon>
        <taxon>metagenomes</taxon>
        <taxon>ecological metagenomes</taxon>
    </lineage>
</organism>
<dbReference type="GO" id="GO:0016702">
    <property type="term" value="F:oxidoreductase activity, acting on single donors with incorporation of molecular oxygen, incorporation of two atoms of oxygen"/>
    <property type="evidence" value="ECO:0007669"/>
    <property type="project" value="InterPro"/>
</dbReference>
<evidence type="ECO:0000256" key="2">
    <source>
        <dbReference type="ARBA" id="ARBA00022964"/>
    </source>
</evidence>
<name>A0A382N1H1_9ZZZZ</name>
<protein>
    <recommendedName>
        <fullName evidence="4">Intradiol ring-cleavage dioxygenases domain-containing protein</fullName>
    </recommendedName>
</protein>
<dbReference type="SUPFAM" id="SSF49482">
    <property type="entry name" value="Aromatic compound dioxygenase"/>
    <property type="match status" value="1"/>
</dbReference>
<dbReference type="GO" id="GO:0008199">
    <property type="term" value="F:ferric iron binding"/>
    <property type="evidence" value="ECO:0007669"/>
    <property type="project" value="InterPro"/>
</dbReference>
<evidence type="ECO:0000259" key="4">
    <source>
        <dbReference type="Pfam" id="PF00775"/>
    </source>
</evidence>
<dbReference type="InterPro" id="IPR000627">
    <property type="entry name" value="Intradiol_dOase_C"/>
</dbReference>
<proteinExistence type="inferred from homology"/>
<feature type="non-terminal residue" evidence="5">
    <location>
        <position position="90"/>
    </location>
</feature>
<accession>A0A382N1H1</accession>
<dbReference type="EMBL" id="UINC01097163">
    <property type="protein sequence ID" value="SVC54640.1"/>
    <property type="molecule type" value="Genomic_DNA"/>
</dbReference>
<gene>
    <name evidence="5" type="ORF">METZ01_LOCUS307494</name>
</gene>
<dbReference type="PANTHER" id="PTHR33711">
    <property type="entry name" value="DIOXYGENASE, PUTATIVE (AFU_ORTHOLOGUE AFUA_2G02910)-RELATED"/>
    <property type="match status" value="1"/>
</dbReference>
<reference evidence="5" key="1">
    <citation type="submission" date="2018-05" db="EMBL/GenBank/DDBJ databases">
        <authorList>
            <person name="Lanie J.A."/>
            <person name="Ng W.-L."/>
            <person name="Kazmierczak K.M."/>
            <person name="Andrzejewski T.M."/>
            <person name="Davidsen T.M."/>
            <person name="Wayne K.J."/>
            <person name="Tettelin H."/>
            <person name="Glass J.I."/>
            <person name="Rusch D."/>
            <person name="Podicherti R."/>
            <person name="Tsui H.-C.T."/>
            <person name="Winkler M.E."/>
        </authorList>
    </citation>
    <scope>NUCLEOTIDE SEQUENCE</scope>
</reference>
<evidence type="ECO:0000313" key="5">
    <source>
        <dbReference type="EMBL" id="SVC54640.1"/>
    </source>
</evidence>
<dbReference type="Pfam" id="PF00775">
    <property type="entry name" value="Dioxygenase_C"/>
    <property type="match status" value="1"/>
</dbReference>
<comment type="similarity">
    <text evidence="1">Belongs to the intradiol ring-cleavage dioxygenase family.</text>
</comment>
<dbReference type="AlphaFoldDB" id="A0A382N1H1"/>
<dbReference type="PANTHER" id="PTHR33711:SF10">
    <property type="entry name" value="INTRADIOL RING-CLEAVAGE DIOXYGENASES DOMAIN-CONTAINING PROTEIN"/>
    <property type="match status" value="1"/>
</dbReference>
<dbReference type="InterPro" id="IPR015889">
    <property type="entry name" value="Intradiol_dOase_core"/>
</dbReference>
<sequence>MGGAFASGVNSIFGKSAYAACQLTAKQPEGPFFPAHASESDLDMTNMSGGTGRALGDLIEVSGQVRDSQCYPVPGCNLEIWQANAKGRYA</sequence>
<keyword evidence="3" id="KW-0560">Oxidoreductase</keyword>